<evidence type="ECO:0000313" key="3">
    <source>
        <dbReference type="EMBL" id="AJK68813.1"/>
    </source>
</evidence>
<evidence type="ECO:0000256" key="1">
    <source>
        <dbReference type="SAM" id="MobiDB-lite"/>
    </source>
</evidence>
<name>A0A0B6TLL4_9CORY</name>
<organism evidence="3 4">
    <name type="scientific">Corynebacterium marinum DSM 44953</name>
    <dbReference type="NCBI Taxonomy" id="1224162"/>
    <lineage>
        <taxon>Bacteria</taxon>
        <taxon>Bacillati</taxon>
        <taxon>Actinomycetota</taxon>
        <taxon>Actinomycetes</taxon>
        <taxon>Mycobacteriales</taxon>
        <taxon>Corynebacteriaceae</taxon>
        <taxon>Corynebacterium</taxon>
    </lineage>
</organism>
<dbReference type="AlphaFoldDB" id="A0A0B6TLL4"/>
<dbReference type="InterPro" id="IPR002711">
    <property type="entry name" value="HNH"/>
</dbReference>
<dbReference type="Pfam" id="PF01844">
    <property type="entry name" value="HNH"/>
    <property type="match status" value="1"/>
</dbReference>
<gene>
    <name evidence="3" type="ORF">B840_06020</name>
</gene>
<accession>A0A0B6TLL4</accession>
<evidence type="ECO:0000259" key="2">
    <source>
        <dbReference type="SMART" id="SM00507"/>
    </source>
</evidence>
<sequence>MGMRASWAVLDADDFYYSARQAKVSSEYAFWRICQVGTEPASEEDWTTVTAMLHRSTGMSHGTITRHLDALHTLDRLPRLKALVESTWLLDMTHLGYIDRTIIKAPAELREDAFLWAALDDDLIECFTPSRARQLLPGKRAIVDTVSNTIRSVEAAAAPDQKPEGGETSAGPTPCEDPASLMRTLPPPEDPFSPVLDVQDLAGGEIRFELIVDQATGIRISDAVSGVASGGKISQAKAMVSLLLGNVTATVTTLLYQASDIEHAPALHPTHGILTDRAAEVLAGMVTRTIDMAGAAEAVTHAYVPTFGIRCSIIGRDWVCRWPGCNRRAARCDADHRVNHAEGGPTTAGNMIMLCRHHHNRKTDEQIHYVLDPHTGDVYWLFKDGTWTVSEAVGPLTPKKKRWAQTYSQRRSRQYERAAAKAAAERFEAYQSKAANAPPARTSGSDPDPPPF</sequence>
<dbReference type="STRING" id="1224162.B840_06020"/>
<keyword evidence="4" id="KW-1185">Reference proteome</keyword>
<feature type="region of interest" description="Disordered" evidence="1">
    <location>
        <begin position="426"/>
        <end position="452"/>
    </location>
</feature>
<dbReference type="GO" id="GO:0003676">
    <property type="term" value="F:nucleic acid binding"/>
    <property type="evidence" value="ECO:0007669"/>
    <property type="project" value="InterPro"/>
</dbReference>
<dbReference type="KEGG" id="cmq:B840_06020"/>
<dbReference type="GO" id="GO:0004519">
    <property type="term" value="F:endonuclease activity"/>
    <property type="evidence" value="ECO:0007669"/>
    <property type="project" value="InterPro"/>
</dbReference>
<proteinExistence type="predicted"/>
<protein>
    <recommendedName>
        <fullName evidence="2">HNH nuclease domain-containing protein</fullName>
    </recommendedName>
</protein>
<dbReference type="Gene3D" id="1.10.30.50">
    <property type="match status" value="1"/>
</dbReference>
<dbReference type="Proteomes" id="UP000031928">
    <property type="component" value="Chromosome"/>
</dbReference>
<evidence type="ECO:0000313" key="4">
    <source>
        <dbReference type="Proteomes" id="UP000031928"/>
    </source>
</evidence>
<feature type="region of interest" description="Disordered" evidence="1">
    <location>
        <begin position="153"/>
        <end position="190"/>
    </location>
</feature>
<dbReference type="EMBL" id="CP007790">
    <property type="protein sequence ID" value="AJK68813.1"/>
    <property type="molecule type" value="Genomic_DNA"/>
</dbReference>
<reference evidence="3 4" key="1">
    <citation type="submission" date="2014-05" db="EMBL/GenBank/DDBJ databases">
        <title>Complete genome sequence of Corynebacterium marinum DSM 44953.</title>
        <authorList>
            <person name="Schaffert L."/>
            <person name="Albersmeier A."/>
            <person name="Kalinowski J."/>
            <person name="Ruckert C."/>
        </authorList>
    </citation>
    <scope>NUCLEOTIDE SEQUENCE [LARGE SCALE GENOMIC DNA]</scope>
    <source>
        <strain evidence="3 4">DSM 44953</strain>
    </source>
</reference>
<dbReference type="InterPro" id="IPR003615">
    <property type="entry name" value="HNH_nuc"/>
</dbReference>
<dbReference type="GO" id="GO:0008270">
    <property type="term" value="F:zinc ion binding"/>
    <property type="evidence" value="ECO:0007669"/>
    <property type="project" value="InterPro"/>
</dbReference>
<feature type="domain" description="HNH nuclease" evidence="2">
    <location>
        <begin position="308"/>
        <end position="360"/>
    </location>
</feature>
<dbReference type="SMART" id="SM00507">
    <property type="entry name" value="HNHc"/>
    <property type="match status" value="1"/>
</dbReference>
<dbReference type="HOGENOM" id="CLU_035975_0_0_11"/>
<dbReference type="CDD" id="cd00085">
    <property type="entry name" value="HNHc"/>
    <property type="match status" value="1"/>
</dbReference>